<comment type="similarity">
    <text evidence="4">Belongs to the TRIM/RBCC family.</text>
</comment>
<dbReference type="AlphaFoldDB" id="A0A9P0D8L0"/>
<evidence type="ECO:0000256" key="2">
    <source>
        <dbReference type="ARBA" id="ARBA00004201"/>
    </source>
</evidence>
<evidence type="ECO:0000256" key="17">
    <source>
        <dbReference type="ARBA" id="ARBA00040205"/>
    </source>
</evidence>
<dbReference type="GO" id="GO:0061630">
    <property type="term" value="F:ubiquitin protein ligase activity"/>
    <property type="evidence" value="ECO:0007669"/>
    <property type="project" value="UniProtKB-EC"/>
</dbReference>
<keyword evidence="15" id="KW-0175">Coiled coil</keyword>
<evidence type="ECO:0000256" key="14">
    <source>
        <dbReference type="ARBA" id="ARBA00022884"/>
    </source>
</evidence>
<keyword evidence="13" id="KW-0862">Zinc</keyword>
<evidence type="ECO:0000256" key="19">
    <source>
        <dbReference type="ARBA" id="ARBA00042007"/>
    </source>
</evidence>
<feature type="compositionally biased region" description="Low complexity" evidence="23">
    <location>
        <begin position="1"/>
        <end position="16"/>
    </location>
</feature>
<evidence type="ECO:0000256" key="3">
    <source>
        <dbReference type="ARBA" id="ARBA00004906"/>
    </source>
</evidence>
<feature type="repeat" description="NHL" evidence="22">
    <location>
        <begin position="621"/>
        <end position="659"/>
    </location>
</feature>
<dbReference type="Pfam" id="PF01436">
    <property type="entry name" value="NHL"/>
    <property type="match status" value="4"/>
</dbReference>
<evidence type="ECO:0000256" key="22">
    <source>
        <dbReference type="PROSITE-ProRule" id="PRU00504"/>
    </source>
</evidence>
<evidence type="ECO:0000313" key="25">
    <source>
        <dbReference type="EMBL" id="CAH1112203.1"/>
    </source>
</evidence>
<dbReference type="PROSITE" id="PS50119">
    <property type="entry name" value="ZF_BBOX"/>
    <property type="match status" value="2"/>
</dbReference>
<keyword evidence="14" id="KW-0694">RNA-binding</keyword>
<feature type="region of interest" description="Disordered" evidence="23">
    <location>
        <begin position="1"/>
        <end position="23"/>
    </location>
</feature>
<name>A0A9P0D8L0_9CUCU</name>
<dbReference type="PANTHER" id="PTHR24104">
    <property type="entry name" value="E3 UBIQUITIN-PROTEIN LIGASE NHLRC1-RELATED"/>
    <property type="match status" value="1"/>
</dbReference>
<dbReference type="GO" id="GO:0008270">
    <property type="term" value="F:zinc ion binding"/>
    <property type="evidence" value="ECO:0007669"/>
    <property type="project" value="UniProtKB-KW"/>
</dbReference>
<feature type="repeat" description="NHL" evidence="22">
    <location>
        <begin position="535"/>
        <end position="568"/>
    </location>
</feature>
<dbReference type="PROSITE" id="PS51125">
    <property type="entry name" value="NHL"/>
    <property type="match status" value="6"/>
</dbReference>
<dbReference type="OrthoDB" id="342730at2759"/>
<dbReference type="SUPFAM" id="SSF101898">
    <property type="entry name" value="NHL repeat"/>
    <property type="match status" value="1"/>
</dbReference>
<feature type="repeat" description="NHL" evidence="22">
    <location>
        <begin position="429"/>
        <end position="472"/>
    </location>
</feature>
<dbReference type="Pfam" id="PF17170">
    <property type="entry name" value="DUF5128"/>
    <property type="match status" value="1"/>
</dbReference>
<dbReference type="CDD" id="cd19796">
    <property type="entry name" value="Bbox2_TRIM71_C-VII"/>
    <property type="match status" value="1"/>
</dbReference>
<evidence type="ECO:0000256" key="11">
    <source>
        <dbReference type="ARBA" id="ARBA00022771"/>
    </source>
</evidence>
<comment type="catalytic activity">
    <reaction evidence="1">
        <text>S-ubiquitinyl-[E2 ubiquitin-conjugating enzyme]-L-cysteine + [acceptor protein]-L-lysine = [E2 ubiquitin-conjugating enzyme]-L-cysteine + N(6)-ubiquitinyl-[acceptor protein]-L-lysine.</text>
        <dbReference type="EC" id="2.3.2.27"/>
    </reaction>
</comment>
<evidence type="ECO:0000256" key="1">
    <source>
        <dbReference type="ARBA" id="ARBA00000900"/>
    </source>
</evidence>
<feature type="repeat" description="NHL" evidence="22">
    <location>
        <begin position="382"/>
        <end position="425"/>
    </location>
</feature>
<keyword evidence="9" id="KW-0479">Metal-binding</keyword>
<dbReference type="InterPro" id="IPR050952">
    <property type="entry name" value="TRIM-NHL_E3_ligases"/>
</dbReference>
<dbReference type="Gene3D" id="3.30.160.60">
    <property type="entry name" value="Classic Zinc Finger"/>
    <property type="match status" value="1"/>
</dbReference>
<evidence type="ECO:0000256" key="9">
    <source>
        <dbReference type="ARBA" id="ARBA00022723"/>
    </source>
</evidence>
<dbReference type="Proteomes" id="UP001153636">
    <property type="component" value="Chromosome 6"/>
</dbReference>
<dbReference type="InterPro" id="IPR001258">
    <property type="entry name" value="NHL_repeat"/>
</dbReference>
<dbReference type="InterPro" id="IPR000315">
    <property type="entry name" value="Znf_B-box"/>
</dbReference>
<evidence type="ECO:0000256" key="21">
    <source>
        <dbReference type="PROSITE-ProRule" id="PRU00024"/>
    </source>
</evidence>
<feature type="repeat" description="NHL" evidence="22">
    <location>
        <begin position="479"/>
        <end position="519"/>
    </location>
</feature>
<evidence type="ECO:0000256" key="5">
    <source>
        <dbReference type="ARBA" id="ARBA00012483"/>
    </source>
</evidence>
<evidence type="ECO:0000256" key="20">
    <source>
        <dbReference type="ARBA" id="ARBA00043228"/>
    </source>
</evidence>
<reference evidence="25" key="1">
    <citation type="submission" date="2022-01" db="EMBL/GenBank/DDBJ databases">
        <authorList>
            <person name="King R."/>
        </authorList>
    </citation>
    <scope>NUCLEOTIDE SEQUENCE</scope>
</reference>
<dbReference type="EMBL" id="OV651818">
    <property type="protein sequence ID" value="CAH1112203.1"/>
    <property type="molecule type" value="Genomic_DNA"/>
</dbReference>
<evidence type="ECO:0000256" key="7">
    <source>
        <dbReference type="ARBA" id="ARBA00022490"/>
    </source>
</evidence>
<dbReference type="InterPro" id="IPR011042">
    <property type="entry name" value="6-blade_b-propeller_TolB-like"/>
</dbReference>
<proteinExistence type="inferred from homology"/>
<dbReference type="CDD" id="cd19812">
    <property type="entry name" value="Bbox1_TRIM71_C-VII"/>
    <property type="match status" value="1"/>
</dbReference>
<keyword evidence="11 21" id="KW-0863">Zinc-finger</keyword>
<evidence type="ECO:0000313" key="26">
    <source>
        <dbReference type="Proteomes" id="UP001153636"/>
    </source>
</evidence>
<comment type="pathway">
    <text evidence="3">Protein modification; protein ubiquitination.</text>
</comment>
<evidence type="ECO:0000256" key="16">
    <source>
        <dbReference type="ARBA" id="ARBA00023158"/>
    </source>
</evidence>
<feature type="domain" description="B box-type" evidence="24">
    <location>
        <begin position="45"/>
        <end position="92"/>
    </location>
</feature>
<dbReference type="GO" id="GO:0043161">
    <property type="term" value="P:proteasome-mediated ubiquitin-dependent protein catabolic process"/>
    <property type="evidence" value="ECO:0007669"/>
    <property type="project" value="TreeGrafter"/>
</dbReference>
<evidence type="ECO:0000256" key="23">
    <source>
        <dbReference type="SAM" id="MobiDB-lite"/>
    </source>
</evidence>
<evidence type="ECO:0000256" key="8">
    <source>
        <dbReference type="ARBA" id="ARBA00022679"/>
    </source>
</evidence>
<keyword evidence="7" id="KW-0963">Cytoplasm</keyword>
<keyword evidence="16" id="KW-0943">RNA-mediated gene silencing</keyword>
<dbReference type="SMART" id="SM00336">
    <property type="entry name" value="BBOX"/>
    <property type="match status" value="2"/>
</dbReference>
<dbReference type="GO" id="GO:0035198">
    <property type="term" value="F:miRNA binding"/>
    <property type="evidence" value="ECO:0007669"/>
    <property type="project" value="UniProtKB-ARBA"/>
</dbReference>
<evidence type="ECO:0000259" key="24">
    <source>
        <dbReference type="PROSITE" id="PS50119"/>
    </source>
</evidence>
<comment type="subcellular location">
    <subcellularLocation>
        <location evidence="2">Cytoplasm</location>
        <location evidence="2">P-body</location>
    </subcellularLocation>
</comment>
<dbReference type="FunFam" id="2.120.10.30:FF:000080">
    <property type="entry name" value="E3 ubiquitin-protein ligase TRIM71"/>
    <property type="match status" value="1"/>
</dbReference>
<dbReference type="CDD" id="cd14954">
    <property type="entry name" value="NHL_TRIM71_like"/>
    <property type="match status" value="1"/>
</dbReference>
<evidence type="ECO:0000256" key="10">
    <source>
        <dbReference type="ARBA" id="ARBA00022737"/>
    </source>
</evidence>
<dbReference type="GO" id="GO:0000209">
    <property type="term" value="P:protein polyubiquitination"/>
    <property type="evidence" value="ECO:0007669"/>
    <property type="project" value="TreeGrafter"/>
</dbReference>
<evidence type="ECO:0000256" key="12">
    <source>
        <dbReference type="ARBA" id="ARBA00022786"/>
    </source>
</evidence>
<dbReference type="PANTHER" id="PTHR24104:SF48">
    <property type="entry name" value="PROTEIN WECH"/>
    <property type="match status" value="1"/>
</dbReference>
<dbReference type="SUPFAM" id="SSF57845">
    <property type="entry name" value="B-box zinc-binding domain"/>
    <property type="match status" value="1"/>
</dbReference>
<feature type="domain" description="B box-type" evidence="24">
    <location>
        <begin position="122"/>
        <end position="162"/>
    </location>
</feature>
<keyword evidence="12" id="KW-0833">Ubl conjugation pathway</keyword>
<dbReference type="FunFam" id="2.120.10.30:FF:000025">
    <property type="entry name" value="E3 ubiquitin-protein ligase TRIM71"/>
    <property type="match status" value="1"/>
</dbReference>
<sequence>MSCLTTSSFSTPTSSSQPLNIGTSVTSDSPIDNFITDIISAVTIEDGSMCGNCEEGSSAFSKCMDCSELLCDTCVRAHQRVRLTKDHRISRFANAAITPPHTNSGGSLGSSSQISTSPCNNTIHNLCDSHREPHRLFCQTCTIPTCTECLMEDHCGHHLTYIEDAIESAKSTNQKLSGETRTAIIAIREAIDNVQRMSESVELRSIQAATEVRTVMRRYISALEEREVELLKRIDQTRQIKGKLLMSQLENLRVALAKLACTSDLLNETIDTTNTFDLIAVNEKATNELKQIRALRPELVPCEDDGIMFLPPDNGFLRAICSIGNLTVSSSLMSSRVVRAPVIKDPQLFVKLPRDIKDEPLRNRPIYGVKHIVAKDTGPLPSLSFGNEGENDGQLCRPWGVCCDQMGNIVVADRSNNRIQIFNSNGNFLYKFGSQGTGPGQFDRPAGVTVNQQGHIIVADKDNHRIQIFKMDGTFILTFGEKGTRNGHFNYPWDVACNSIGQIIVSDTRNHRIQLFTSDGKFLNKYGFEGSSTMWKHFDSPRGVCFTPKGNIIVTDFNNHRLVVVDQHFLQAQFLGQEGSNFKQFLRPQGVVCDDDGNIVVADSRNNRIQVFESNGNFLWKVGQPGKGPGELDRPSGICLNPEGRIVVVDFGNNRVQVF</sequence>
<evidence type="ECO:0000256" key="18">
    <source>
        <dbReference type="ARBA" id="ARBA00041679"/>
    </source>
</evidence>
<dbReference type="Pfam" id="PF00643">
    <property type="entry name" value="zf-B_box"/>
    <property type="match status" value="1"/>
</dbReference>
<organism evidence="25 26">
    <name type="scientific">Psylliodes chrysocephalus</name>
    <dbReference type="NCBI Taxonomy" id="3402493"/>
    <lineage>
        <taxon>Eukaryota</taxon>
        <taxon>Metazoa</taxon>
        <taxon>Ecdysozoa</taxon>
        <taxon>Arthropoda</taxon>
        <taxon>Hexapoda</taxon>
        <taxon>Insecta</taxon>
        <taxon>Pterygota</taxon>
        <taxon>Neoptera</taxon>
        <taxon>Endopterygota</taxon>
        <taxon>Coleoptera</taxon>
        <taxon>Polyphaga</taxon>
        <taxon>Cucujiformia</taxon>
        <taxon>Chrysomeloidea</taxon>
        <taxon>Chrysomelidae</taxon>
        <taxon>Galerucinae</taxon>
        <taxon>Alticini</taxon>
        <taxon>Psylliodes</taxon>
    </lineage>
</organism>
<evidence type="ECO:0000256" key="13">
    <source>
        <dbReference type="ARBA" id="ARBA00022833"/>
    </source>
</evidence>
<keyword evidence="8" id="KW-0808">Transferase</keyword>
<dbReference type="GO" id="GO:0017148">
    <property type="term" value="P:negative regulation of translation"/>
    <property type="evidence" value="ECO:0007669"/>
    <property type="project" value="UniProtKB-ARBA"/>
</dbReference>
<dbReference type="GO" id="GO:0000932">
    <property type="term" value="C:P-body"/>
    <property type="evidence" value="ECO:0007669"/>
    <property type="project" value="UniProtKB-SubCell"/>
</dbReference>
<keyword evidence="10" id="KW-0677">Repeat</keyword>
<dbReference type="FunFam" id="2.120.10.30:FF:000013">
    <property type="entry name" value="E3 ubiquitin-protein ligase TRIM71"/>
    <property type="match status" value="1"/>
</dbReference>
<keyword evidence="26" id="KW-1185">Reference proteome</keyword>
<feature type="repeat" description="NHL" evidence="22">
    <location>
        <begin position="572"/>
        <end position="615"/>
    </location>
</feature>
<dbReference type="EC" id="2.3.2.27" evidence="5"/>
<gene>
    <name evidence="25" type="ORF">PSYICH_LOCUS12539</name>
</gene>
<dbReference type="Gene3D" id="2.120.10.30">
    <property type="entry name" value="TolB, C-terminal domain"/>
    <property type="match status" value="3"/>
</dbReference>
<evidence type="ECO:0000256" key="6">
    <source>
        <dbReference type="ARBA" id="ARBA00022473"/>
    </source>
</evidence>
<accession>A0A9P0D8L0</accession>
<protein>
    <recommendedName>
        <fullName evidence="17">E3 ubiquitin-protein ligase TRIM71</fullName>
        <ecNumber evidence="5">2.3.2.27</ecNumber>
    </recommendedName>
    <alternativeName>
        <fullName evidence="20">Protein lin-41 homolog</fullName>
    </alternativeName>
    <alternativeName>
        <fullName evidence="18">RING-type E3 ubiquitin transferase TRIM71</fullName>
    </alternativeName>
    <alternativeName>
        <fullName evidence="19">Tripartite motif-containing protein 71</fullName>
    </alternativeName>
</protein>
<evidence type="ECO:0000256" key="15">
    <source>
        <dbReference type="ARBA" id="ARBA00023054"/>
    </source>
</evidence>
<evidence type="ECO:0000256" key="4">
    <source>
        <dbReference type="ARBA" id="ARBA00008518"/>
    </source>
</evidence>
<dbReference type="Gene3D" id="4.10.830.40">
    <property type="match status" value="1"/>
</dbReference>
<keyword evidence="6" id="KW-0217">Developmental protein</keyword>
<dbReference type="GO" id="GO:0031047">
    <property type="term" value="P:regulatory ncRNA-mediated gene silencing"/>
    <property type="evidence" value="ECO:0007669"/>
    <property type="project" value="UniProtKB-KW"/>
</dbReference>